<proteinExistence type="predicted"/>
<feature type="compositionally biased region" description="Basic and acidic residues" evidence="1">
    <location>
        <begin position="10"/>
        <end position="29"/>
    </location>
</feature>
<dbReference type="Proteomes" id="UP000636800">
    <property type="component" value="Chromosome 1"/>
</dbReference>
<feature type="region of interest" description="Disordered" evidence="1">
    <location>
        <begin position="1"/>
        <end position="29"/>
    </location>
</feature>
<comment type="caution">
    <text evidence="2">The sequence shown here is derived from an EMBL/GenBank/DDBJ whole genome shotgun (WGS) entry which is preliminary data.</text>
</comment>
<dbReference type="OrthoDB" id="432685at2759"/>
<gene>
    <name evidence="2" type="ORF">HPP92_003804</name>
</gene>
<name>A0A835S873_VANPL</name>
<dbReference type="GO" id="GO:0008832">
    <property type="term" value="F:dGTPase activity"/>
    <property type="evidence" value="ECO:0007669"/>
    <property type="project" value="TreeGrafter"/>
</dbReference>
<protein>
    <submittedName>
        <fullName evidence="2">Uncharacterized protein</fullName>
    </submittedName>
</protein>
<dbReference type="Gene3D" id="3.30.70.2760">
    <property type="match status" value="1"/>
</dbReference>
<reference evidence="2 3" key="1">
    <citation type="journal article" date="2020" name="Nat. Food">
        <title>A phased Vanilla planifolia genome enables genetic improvement of flavour and production.</title>
        <authorList>
            <person name="Hasing T."/>
            <person name="Tang H."/>
            <person name="Brym M."/>
            <person name="Khazi F."/>
            <person name="Huang T."/>
            <person name="Chambers A.H."/>
        </authorList>
    </citation>
    <scope>NUCLEOTIDE SEQUENCE [LARGE SCALE GENOMIC DNA]</scope>
    <source>
        <tissue evidence="2">Leaf</tissue>
    </source>
</reference>
<dbReference type="InterPro" id="IPR050135">
    <property type="entry name" value="dGTPase-like"/>
</dbReference>
<keyword evidence="3" id="KW-1185">Reference proteome</keyword>
<organism evidence="2 3">
    <name type="scientific">Vanilla planifolia</name>
    <name type="common">Vanilla</name>
    <dbReference type="NCBI Taxonomy" id="51239"/>
    <lineage>
        <taxon>Eukaryota</taxon>
        <taxon>Viridiplantae</taxon>
        <taxon>Streptophyta</taxon>
        <taxon>Embryophyta</taxon>
        <taxon>Tracheophyta</taxon>
        <taxon>Spermatophyta</taxon>
        <taxon>Magnoliopsida</taxon>
        <taxon>Liliopsida</taxon>
        <taxon>Asparagales</taxon>
        <taxon>Orchidaceae</taxon>
        <taxon>Vanilloideae</taxon>
        <taxon>Vanilleae</taxon>
        <taxon>Vanilla</taxon>
    </lineage>
</organism>
<evidence type="ECO:0000313" key="3">
    <source>
        <dbReference type="Proteomes" id="UP000636800"/>
    </source>
</evidence>
<evidence type="ECO:0000256" key="1">
    <source>
        <dbReference type="SAM" id="MobiDB-lite"/>
    </source>
</evidence>
<dbReference type="GO" id="GO:0005634">
    <property type="term" value="C:nucleus"/>
    <property type="evidence" value="ECO:0007669"/>
    <property type="project" value="TreeGrafter"/>
</dbReference>
<dbReference type="AlphaFoldDB" id="A0A835S873"/>
<dbReference type="EMBL" id="JADCNL010000001">
    <property type="protein sequence ID" value="KAG0499113.1"/>
    <property type="molecule type" value="Genomic_DNA"/>
</dbReference>
<accession>A0A835S873</accession>
<evidence type="ECO:0000313" key="2">
    <source>
        <dbReference type="EMBL" id="KAG0499113.1"/>
    </source>
</evidence>
<sequence>MDVSGNRTWVETKMDTSNDKAQAEDYESEEKFSISDDRISHLLPSSYEDRIVRVYAKKPELVEVVSAAFENLQLRMYGIKAQVHDTPEKKKKRSR</sequence>
<dbReference type="GO" id="GO:0006203">
    <property type="term" value="P:dGTP catabolic process"/>
    <property type="evidence" value="ECO:0007669"/>
    <property type="project" value="TreeGrafter"/>
</dbReference>
<dbReference type="PANTHER" id="PTHR11373">
    <property type="entry name" value="DEOXYNUCLEOSIDE TRIPHOSPHATE TRIPHOSPHOHYDROLASE"/>
    <property type="match status" value="1"/>
</dbReference>
<dbReference type="PANTHER" id="PTHR11373:SF4">
    <property type="entry name" value="DEOXYNUCLEOSIDE TRIPHOSPHATE TRIPHOSPHOHYDROLASE SAMHD1"/>
    <property type="match status" value="1"/>
</dbReference>